<dbReference type="AlphaFoldDB" id="A0A0N4XVP9"/>
<accession>A0A0N4XVP9</accession>
<dbReference type="InterPro" id="IPR017157">
    <property type="entry name" value="Arylacetamide_deacetylase"/>
</dbReference>
<dbReference type="Gene3D" id="3.40.50.1820">
    <property type="entry name" value="alpha/beta hydrolase"/>
    <property type="match status" value="1"/>
</dbReference>
<dbReference type="GO" id="GO:0016020">
    <property type="term" value="C:membrane"/>
    <property type="evidence" value="ECO:0007669"/>
    <property type="project" value="InterPro"/>
</dbReference>
<evidence type="ECO:0000256" key="3">
    <source>
        <dbReference type="PIRSR" id="PIRSR037251-1"/>
    </source>
</evidence>
<dbReference type="PANTHER" id="PTHR48081:SF8">
    <property type="entry name" value="ALPHA_BETA HYDROLASE FOLD-3 DOMAIN-CONTAINING PROTEIN-RELATED"/>
    <property type="match status" value="1"/>
</dbReference>
<feature type="active site" evidence="3">
    <location>
        <position position="346"/>
    </location>
</feature>
<sequence length="402" mass="45871">MWVLLYWLTLLLFLATAAFLLHIPLPSDISDRRKLQILELVLRIGCDYPGDLIEYLFGARVRNSYMRLFLAIGYILPWPSPNFLKITVERIGGTSVRVYTPHKKKSRAALVFIHGGGWSLMRAAYYDQLMGAFVRRLGVTLFSIDYRLAPEYPFPYPVEDCEAVIRDLYYNSYKRFDIDQEKICVFGDSAGGNLTAVVTQRLARQNEHIIKCQVLIYPVIHVFGFHLPSYVDYYKKYNGTALLNPRAMARWILQYLGLPGDKCNVEVLLGNRHISEKIASSPKMKTLIGDTISPARKAVTTSNQLSQDYEVLLRTFSTIGIDPDVSPLLGVRKDLPPALVMTAQYDVLRDEGIQYAKRLEEEGGGCVWKHYRTAFHGICNMPYSLVRRGMINDICSFVNNFI</sequence>
<proteinExistence type="inferred from homology"/>
<evidence type="ECO:0000256" key="2">
    <source>
        <dbReference type="ARBA" id="ARBA00022801"/>
    </source>
</evidence>
<gene>
    <name evidence="6" type="ORF">NBR_LOCUS6896</name>
</gene>
<feature type="active site" evidence="3">
    <location>
        <position position="189"/>
    </location>
</feature>
<dbReference type="InterPro" id="IPR050300">
    <property type="entry name" value="GDXG_lipolytic_enzyme"/>
</dbReference>
<feature type="domain" description="Alpha/beta hydrolase fold-3" evidence="5">
    <location>
        <begin position="298"/>
        <end position="378"/>
    </location>
</feature>
<comment type="similarity">
    <text evidence="1">Belongs to the 'GDXG' lipolytic enzyme family.</text>
</comment>
<dbReference type="OrthoDB" id="408631at2759"/>
<name>A0A0N4XVP9_NIPBR</name>
<evidence type="ECO:0000313" key="6">
    <source>
        <dbReference type="EMBL" id="VDL70485.1"/>
    </source>
</evidence>
<keyword evidence="7" id="KW-1185">Reference proteome</keyword>
<dbReference type="OMA" id="IGHNLLP"/>
<dbReference type="InterPro" id="IPR029058">
    <property type="entry name" value="AB_hydrolase_fold"/>
</dbReference>
<dbReference type="PIRSF" id="PIRSF037251">
    <property type="entry name" value="Arylacetamide_deacetylase"/>
    <property type="match status" value="1"/>
</dbReference>
<evidence type="ECO:0000259" key="5">
    <source>
        <dbReference type="Pfam" id="PF07859"/>
    </source>
</evidence>
<reference evidence="6 7" key="2">
    <citation type="submission" date="2018-11" db="EMBL/GenBank/DDBJ databases">
        <authorList>
            <consortium name="Pathogen Informatics"/>
        </authorList>
    </citation>
    <scope>NUCLEOTIDE SEQUENCE [LARGE SCALE GENOMIC DNA]</scope>
</reference>
<feature type="active site" evidence="3">
    <location>
        <position position="376"/>
    </location>
</feature>
<feature type="domain" description="Alpha/beta hydrolase fold-3" evidence="5">
    <location>
        <begin position="110"/>
        <end position="260"/>
    </location>
</feature>
<feature type="signal peptide" evidence="4">
    <location>
        <begin position="1"/>
        <end position="18"/>
    </location>
</feature>
<organism evidence="8">
    <name type="scientific">Nippostrongylus brasiliensis</name>
    <name type="common">Rat hookworm</name>
    <dbReference type="NCBI Taxonomy" id="27835"/>
    <lineage>
        <taxon>Eukaryota</taxon>
        <taxon>Metazoa</taxon>
        <taxon>Ecdysozoa</taxon>
        <taxon>Nematoda</taxon>
        <taxon>Chromadorea</taxon>
        <taxon>Rhabditida</taxon>
        <taxon>Rhabditina</taxon>
        <taxon>Rhabditomorpha</taxon>
        <taxon>Strongyloidea</taxon>
        <taxon>Heligmosomidae</taxon>
        <taxon>Nippostrongylus</taxon>
    </lineage>
</organism>
<dbReference type="STRING" id="27835.A0A0N4XVP9"/>
<evidence type="ECO:0000313" key="8">
    <source>
        <dbReference type="WBParaSite" id="NBR_0000689501-mRNA-1"/>
    </source>
</evidence>
<dbReference type="WBParaSite" id="NBR_0000689501-mRNA-1">
    <property type="protein sequence ID" value="NBR_0000689501-mRNA-1"/>
    <property type="gene ID" value="NBR_0000689501"/>
</dbReference>
<feature type="chain" id="PRO_5043125077" evidence="4">
    <location>
        <begin position="19"/>
        <end position="402"/>
    </location>
</feature>
<dbReference type="SUPFAM" id="SSF53474">
    <property type="entry name" value="alpha/beta-Hydrolases"/>
    <property type="match status" value="1"/>
</dbReference>
<evidence type="ECO:0000256" key="1">
    <source>
        <dbReference type="ARBA" id="ARBA00010515"/>
    </source>
</evidence>
<dbReference type="ESTHER" id="nipbr-a0a0n4xvp9">
    <property type="family name" value="Arylacetamide_deacetylase"/>
</dbReference>
<dbReference type="PANTHER" id="PTHR48081">
    <property type="entry name" value="AB HYDROLASE SUPERFAMILY PROTEIN C4A8.06C"/>
    <property type="match status" value="1"/>
</dbReference>
<evidence type="ECO:0000256" key="4">
    <source>
        <dbReference type="SAM" id="SignalP"/>
    </source>
</evidence>
<dbReference type="EMBL" id="UYSL01019839">
    <property type="protein sequence ID" value="VDL70485.1"/>
    <property type="molecule type" value="Genomic_DNA"/>
</dbReference>
<evidence type="ECO:0000313" key="7">
    <source>
        <dbReference type="Proteomes" id="UP000271162"/>
    </source>
</evidence>
<dbReference type="InterPro" id="IPR013094">
    <property type="entry name" value="AB_hydrolase_3"/>
</dbReference>
<dbReference type="Proteomes" id="UP000271162">
    <property type="component" value="Unassembled WGS sequence"/>
</dbReference>
<reference evidence="8" key="1">
    <citation type="submission" date="2017-02" db="UniProtKB">
        <authorList>
            <consortium name="WormBaseParasite"/>
        </authorList>
    </citation>
    <scope>IDENTIFICATION</scope>
</reference>
<protein>
    <submittedName>
        <fullName evidence="8">Arylacetamide deacetylase-like</fullName>
    </submittedName>
</protein>
<keyword evidence="4" id="KW-0732">Signal</keyword>
<dbReference type="Pfam" id="PF07859">
    <property type="entry name" value="Abhydrolase_3"/>
    <property type="match status" value="2"/>
</dbReference>
<keyword evidence="2" id="KW-0378">Hydrolase</keyword>
<dbReference type="GO" id="GO:0052689">
    <property type="term" value="F:carboxylic ester hydrolase activity"/>
    <property type="evidence" value="ECO:0007669"/>
    <property type="project" value="InterPro"/>
</dbReference>